<dbReference type="InterPro" id="IPR052344">
    <property type="entry name" value="Transposase-related"/>
</dbReference>
<dbReference type="AlphaFoldDB" id="A0A5C7SEB8"/>
<dbReference type="RefSeq" id="WP_276660190.1">
    <property type="nucleotide sequence ID" value="NZ_SSFD01000252.1"/>
</dbReference>
<dbReference type="EMBL" id="SSFD01000252">
    <property type="protein sequence ID" value="TXH82174.1"/>
    <property type="molecule type" value="Genomic_DNA"/>
</dbReference>
<proteinExistence type="predicted"/>
<feature type="non-terminal residue" evidence="3">
    <location>
        <position position="1"/>
    </location>
</feature>
<evidence type="ECO:0000259" key="1">
    <source>
        <dbReference type="Pfam" id="PF03050"/>
    </source>
</evidence>
<dbReference type="Pfam" id="PF13817">
    <property type="entry name" value="DDE_Tnp_IS66_C"/>
    <property type="match status" value="1"/>
</dbReference>
<name>A0A5C7SEB8_THASP</name>
<comment type="caution">
    <text evidence="3">The sequence shown here is derived from an EMBL/GenBank/DDBJ whole genome shotgun (WGS) entry which is preliminary data.</text>
</comment>
<dbReference type="InterPro" id="IPR039552">
    <property type="entry name" value="IS66_C"/>
</dbReference>
<feature type="domain" description="Transposase IS66 C-terminal" evidence="2">
    <location>
        <begin position="60"/>
        <end position="98"/>
    </location>
</feature>
<dbReference type="PANTHER" id="PTHR33678">
    <property type="entry name" value="BLL1576 PROTEIN"/>
    <property type="match status" value="1"/>
</dbReference>
<dbReference type="Pfam" id="PF03050">
    <property type="entry name" value="DDE_Tnp_IS66"/>
    <property type="match status" value="1"/>
</dbReference>
<accession>A0A5C7SEB8</accession>
<protein>
    <submittedName>
        <fullName evidence="3">Transposase</fullName>
    </submittedName>
</protein>
<dbReference type="PANTHER" id="PTHR33678:SF1">
    <property type="entry name" value="BLL1576 PROTEIN"/>
    <property type="match status" value="1"/>
</dbReference>
<organism evidence="3 4">
    <name type="scientific">Thauera aminoaromatica</name>
    <dbReference type="NCBI Taxonomy" id="164330"/>
    <lineage>
        <taxon>Bacteria</taxon>
        <taxon>Pseudomonadati</taxon>
        <taxon>Pseudomonadota</taxon>
        <taxon>Betaproteobacteria</taxon>
        <taxon>Rhodocyclales</taxon>
        <taxon>Zoogloeaceae</taxon>
        <taxon>Thauera</taxon>
    </lineage>
</organism>
<reference evidence="3 4" key="1">
    <citation type="submission" date="2018-09" db="EMBL/GenBank/DDBJ databases">
        <title>Metagenome Assembled Genomes from an Advanced Water Purification Facility.</title>
        <authorList>
            <person name="Stamps B.W."/>
            <person name="Spear J.R."/>
        </authorList>
    </citation>
    <scope>NUCLEOTIDE SEQUENCE [LARGE SCALE GENOMIC DNA]</scope>
    <source>
        <strain evidence="3">Bin_27_1</strain>
    </source>
</reference>
<evidence type="ECO:0000313" key="3">
    <source>
        <dbReference type="EMBL" id="TXH82174.1"/>
    </source>
</evidence>
<evidence type="ECO:0000313" key="4">
    <source>
        <dbReference type="Proteomes" id="UP000321192"/>
    </source>
</evidence>
<feature type="domain" description="Transposase IS66 central" evidence="1">
    <location>
        <begin position="2"/>
        <end position="53"/>
    </location>
</feature>
<dbReference type="Proteomes" id="UP000321192">
    <property type="component" value="Unassembled WGS sequence"/>
</dbReference>
<dbReference type="InterPro" id="IPR004291">
    <property type="entry name" value="Transposase_IS66_central"/>
</dbReference>
<evidence type="ECO:0000259" key="2">
    <source>
        <dbReference type="Pfam" id="PF13817"/>
    </source>
</evidence>
<gene>
    <name evidence="3" type="ORF">E6Q80_15905</name>
</gene>
<sequence>GALGYLHRQWPRLTRYLERGDLPIDNNPAENAIRPFVVGTKAWLSSAPQAGARASALLYSLVETAKANGFEPYLWLRHVLRALPTATNVEHFEALLPWNLKAEQLITA</sequence>